<dbReference type="GO" id="GO:0006506">
    <property type="term" value="P:GPI anchor biosynthetic process"/>
    <property type="evidence" value="ECO:0007669"/>
    <property type="project" value="TreeGrafter"/>
</dbReference>
<keyword evidence="3" id="KW-1185">Reference proteome</keyword>
<evidence type="ECO:0000313" key="2">
    <source>
        <dbReference type="EMBL" id="RUO95449.1"/>
    </source>
</evidence>
<organism evidence="2 3">
    <name type="scientific">Jimgerdemannia flammicorona</name>
    <dbReference type="NCBI Taxonomy" id="994334"/>
    <lineage>
        <taxon>Eukaryota</taxon>
        <taxon>Fungi</taxon>
        <taxon>Fungi incertae sedis</taxon>
        <taxon>Mucoromycota</taxon>
        <taxon>Mucoromycotina</taxon>
        <taxon>Endogonomycetes</taxon>
        <taxon>Endogonales</taxon>
        <taxon>Endogonaceae</taxon>
        <taxon>Jimgerdemannia</taxon>
    </lineage>
</organism>
<dbReference type="OrthoDB" id="734129at2759"/>
<keyword evidence="1" id="KW-0472">Membrane</keyword>
<keyword evidence="1" id="KW-0812">Transmembrane</keyword>
<dbReference type="GO" id="GO:0000506">
    <property type="term" value="C:glycosylphosphatidylinositol-N-acetylglucosaminyltransferase (GPI-GnT) complex"/>
    <property type="evidence" value="ECO:0007669"/>
    <property type="project" value="TreeGrafter"/>
</dbReference>
<sequence length="152" mass="17768">MHIDNVEVSPKLFYPSYTSDLVIAVSKAINQIRLKEVHPVTFHDEVKQMYSWVNVAERTEKVAIPLTRGFSFLLPHQIYESISHMETPPLIERLRRYYGCGVYAGKLFCVVMAVDYLVWMLLEYVFPRSNVEVAQTFPYKRYRKLESLSAVD</sequence>
<dbReference type="GO" id="GO:0017176">
    <property type="term" value="F:phosphatidylinositol N-acetylglucosaminyltransferase activity"/>
    <property type="evidence" value="ECO:0007669"/>
    <property type="project" value="TreeGrafter"/>
</dbReference>
<dbReference type="Proteomes" id="UP000268093">
    <property type="component" value="Unassembled WGS sequence"/>
</dbReference>
<dbReference type="PANTHER" id="PTHR45871">
    <property type="entry name" value="N-ACETYLGLUCOSAMINYL-PHOSPHATIDYLINOSITOL BIOSYNTHETIC PROTEIN"/>
    <property type="match status" value="1"/>
</dbReference>
<dbReference type="PANTHER" id="PTHR45871:SF1">
    <property type="entry name" value="PHOSPHATIDYLINOSITOL N-ACETYLGLUCOSAMINYLTRANSFERASE SUBUNIT A"/>
    <property type="match status" value="1"/>
</dbReference>
<proteinExistence type="predicted"/>
<name>A0A432ZYJ3_9FUNG</name>
<reference evidence="2 3" key="1">
    <citation type="journal article" date="2018" name="New Phytol.">
        <title>Phylogenomics of Endogonaceae and evolution of mycorrhizas within Mucoromycota.</title>
        <authorList>
            <person name="Chang Y."/>
            <person name="Desiro A."/>
            <person name="Na H."/>
            <person name="Sandor L."/>
            <person name="Lipzen A."/>
            <person name="Clum A."/>
            <person name="Barry K."/>
            <person name="Grigoriev I.V."/>
            <person name="Martin F.M."/>
            <person name="Stajich J.E."/>
            <person name="Smith M.E."/>
            <person name="Bonito G."/>
            <person name="Spatafora J.W."/>
        </authorList>
    </citation>
    <scope>NUCLEOTIDE SEQUENCE [LARGE SCALE GENOMIC DNA]</scope>
    <source>
        <strain evidence="2 3">GMNB39</strain>
    </source>
</reference>
<evidence type="ECO:0000256" key="1">
    <source>
        <dbReference type="SAM" id="Phobius"/>
    </source>
</evidence>
<dbReference type="AlphaFoldDB" id="A0A432ZYJ3"/>
<dbReference type="EMBL" id="RBNI01029791">
    <property type="protein sequence ID" value="RUO95449.1"/>
    <property type="molecule type" value="Genomic_DNA"/>
</dbReference>
<gene>
    <name evidence="2" type="ORF">BC936DRAFT_143999</name>
</gene>
<feature type="transmembrane region" description="Helical" evidence="1">
    <location>
        <begin position="103"/>
        <end position="122"/>
    </location>
</feature>
<accession>A0A432ZYJ3</accession>
<comment type="caution">
    <text evidence="2">The sequence shown here is derived from an EMBL/GenBank/DDBJ whole genome shotgun (WGS) entry which is preliminary data.</text>
</comment>
<evidence type="ECO:0000313" key="3">
    <source>
        <dbReference type="Proteomes" id="UP000268093"/>
    </source>
</evidence>
<keyword evidence="1" id="KW-1133">Transmembrane helix</keyword>
<protein>
    <submittedName>
        <fullName evidence="2">Uncharacterized protein</fullName>
    </submittedName>
</protein>